<gene>
    <name evidence="3" type="ORF">HJG60_007478</name>
</gene>
<dbReference type="GO" id="GO:0030141">
    <property type="term" value="C:secretory granule"/>
    <property type="evidence" value="ECO:0007669"/>
    <property type="project" value="TreeGrafter"/>
</dbReference>
<dbReference type="GO" id="GO:0008284">
    <property type="term" value="P:positive regulation of cell population proliferation"/>
    <property type="evidence" value="ECO:0007669"/>
    <property type="project" value="TreeGrafter"/>
</dbReference>
<evidence type="ECO:0000256" key="2">
    <source>
        <dbReference type="SAM" id="SignalP"/>
    </source>
</evidence>
<dbReference type="InterPro" id="IPR043557">
    <property type="entry name" value="Dermcidin/Lacritin"/>
</dbReference>
<dbReference type="GO" id="GO:0051047">
    <property type="term" value="P:positive regulation of secretion"/>
    <property type="evidence" value="ECO:0007669"/>
    <property type="project" value="TreeGrafter"/>
</dbReference>
<feature type="compositionally biased region" description="Polar residues" evidence="1">
    <location>
        <begin position="45"/>
        <end position="62"/>
    </location>
</feature>
<evidence type="ECO:0000313" key="3">
    <source>
        <dbReference type="EMBL" id="KAF6119414.1"/>
    </source>
</evidence>
<feature type="region of interest" description="Disordered" evidence="1">
    <location>
        <begin position="45"/>
        <end position="66"/>
    </location>
</feature>
<comment type="caution">
    <text evidence="3">The sequence shown here is derived from an EMBL/GenBank/DDBJ whole genome shotgun (WGS) entry which is preliminary data.</text>
</comment>
<dbReference type="PANTHER" id="PTHR40711">
    <property type="entry name" value="DERMCIDIN-RELATED"/>
    <property type="match status" value="1"/>
</dbReference>
<evidence type="ECO:0000313" key="4">
    <source>
        <dbReference type="Proteomes" id="UP000664940"/>
    </source>
</evidence>
<dbReference type="GO" id="GO:0005576">
    <property type="term" value="C:extracellular region"/>
    <property type="evidence" value="ECO:0007669"/>
    <property type="project" value="TreeGrafter"/>
</dbReference>
<dbReference type="GO" id="GO:0019722">
    <property type="term" value="P:calcium-mediated signaling"/>
    <property type="evidence" value="ECO:0007669"/>
    <property type="project" value="TreeGrafter"/>
</dbReference>
<keyword evidence="2" id="KW-0732">Signal</keyword>
<feature type="chain" id="PRO_5032523174" evidence="2">
    <location>
        <begin position="20"/>
        <end position="112"/>
    </location>
</feature>
<evidence type="ECO:0000256" key="1">
    <source>
        <dbReference type="SAM" id="MobiDB-lite"/>
    </source>
</evidence>
<dbReference type="AlphaFoldDB" id="A0A834AYU2"/>
<reference evidence="3 4" key="1">
    <citation type="journal article" date="2020" name="Nature">
        <title>Six reference-quality genomes reveal evolution of bat adaptations.</title>
        <authorList>
            <person name="Jebb D."/>
            <person name="Huang Z."/>
            <person name="Pippel M."/>
            <person name="Hughes G.M."/>
            <person name="Lavrichenko K."/>
            <person name="Devanna P."/>
            <person name="Winkler S."/>
            <person name="Jermiin L.S."/>
            <person name="Skirmuntt E.C."/>
            <person name="Katzourakis A."/>
            <person name="Burkitt-Gray L."/>
            <person name="Ray D.A."/>
            <person name="Sullivan K.A.M."/>
            <person name="Roscito J.G."/>
            <person name="Kirilenko B.M."/>
            <person name="Davalos L.M."/>
            <person name="Corthals A.P."/>
            <person name="Power M.L."/>
            <person name="Jones G."/>
            <person name="Ransome R.D."/>
            <person name="Dechmann D.K.N."/>
            <person name="Locatelli A.G."/>
            <person name="Puechmaille S.J."/>
            <person name="Fedrigo O."/>
            <person name="Jarvis E.D."/>
            <person name="Hiller M."/>
            <person name="Vernes S.C."/>
            <person name="Myers E.W."/>
            <person name="Teeling E.C."/>
        </authorList>
    </citation>
    <scope>NUCLEOTIDE SEQUENCE [LARGE SCALE GENOMIC DNA]</scope>
    <source>
        <strain evidence="3">Bat1K_MPI-CBG_1</strain>
    </source>
</reference>
<name>A0A834AYU2_9CHIR</name>
<sequence>MRFTALLLLATLVGALVCAHDTTTDYIQAATTEDSLSSKLEITAPAESTSLQETATAAQKTSGAAEAPARITLRRQGLNPLNQAFDGAEKRADEGIQDGKQLFEGECIPRWS</sequence>
<protein>
    <submittedName>
        <fullName evidence="3">Lacritin</fullName>
    </submittedName>
</protein>
<organism evidence="3 4">
    <name type="scientific">Phyllostomus discolor</name>
    <name type="common">pale spear-nosed bat</name>
    <dbReference type="NCBI Taxonomy" id="89673"/>
    <lineage>
        <taxon>Eukaryota</taxon>
        <taxon>Metazoa</taxon>
        <taxon>Chordata</taxon>
        <taxon>Craniata</taxon>
        <taxon>Vertebrata</taxon>
        <taxon>Euteleostomi</taxon>
        <taxon>Mammalia</taxon>
        <taxon>Eutheria</taxon>
        <taxon>Laurasiatheria</taxon>
        <taxon>Chiroptera</taxon>
        <taxon>Yangochiroptera</taxon>
        <taxon>Phyllostomidae</taxon>
        <taxon>Phyllostominae</taxon>
        <taxon>Phyllostomus</taxon>
    </lineage>
</organism>
<dbReference type="EMBL" id="JABVXQ010000003">
    <property type="protein sequence ID" value="KAF6119414.1"/>
    <property type="molecule type" value="Genomic_DNA"/>
</dbReference>
<dbReference type="Proteomes" id="UP000664940">
    <property type="component" value="Unassembled WGS sequence"/>
</dbReference>
<accession>A0A834AYU2</accession>
<dbReference type="PANTHER" id="PTHR40711:SF2">
    <property type="entry name" value="EXTRACELLULAR GLYCOPROTEIN LACRITIN"/>
    <property type="match status" value="1"/>
</dbReference>
<proteinExistence type="predicted"/>
<feature type="signal peptide" evidence="2">
    <location>
        <begin position="1"/>
        <end position="19"/>
    </location>
</feature>